<keyword evidence="3" id="KW-0812">Transmembrane</keyword>
<dbReference type="InterPro" id="IPR003961">
    <property type="entry name" value="FN3_dom"/>
</dbReference>
<dbReference type="PROSITE" id="PS50853">
    <property type="entry name" value="FN3"/>
    <property type="match status" value="1"/>
</dbReference>
<evidence type="ECO:0000313" key="7">
    <source>
        <dbReference type="Proteomes" id="UP001153712"/>
    </source>
</evidence>
<keyword evidence="3" id="KW-1133">Transmembrane helix</keyword>
<dbReference type="InterPro" id="IPR036116">
    <property type="entry name" value="FN3_sf"/>
</dbReference>
<dbReference type="InterPro" id="IPR022041">
    <property type="entry name" value="Methyltransf_FA"/>
</dbReference>
<dbReference type="SMART" id="SM00060">
    <property type="entry name" value="FN3"/>
    <property type="match status" value="3"/>
</dbReference>
<keyword evidence="4" id="KW-0732">Signal</keyword>
<accession>A0A9N9TN19</accession>
<gene>
    <name evidence="6" type="ORF">PHYEVI_LOCUS6028</name>
</gene>
<dbReference type="SUPFAM" id="SSF49265">
    <property type="entry name" value="Fibronectin type III"/>
    <property type="match status" value="3"/>
</dbReference>
<dbReference type="InterPro" id="IPR013783">
    <property type="entry name" value="Ig-like_fold"/>
</dbReference>
<evidence type="ECO:0000256" key="2">
    <source>
        <dbReference type="ARBA" id="ARBA00023157"/>
    </source>
</evidence>
<reference evidence="6" key="1">
    <citation type="submission" date="2022-01" db="EMBL/GenBank/DDBJ databases">
        <authorList>
            <person name="King R."/>
        </authorList>
    </citation>
    <scope>NUCLEOTIDE SEQUENCE</scope>
</reference>
<dbReference type="OrthoDB" id="6108687at2759"/>
<dbReference type="Pfam" id="PF12248">
    <property type="entry name" value="Methyltransf_FA"/>
    <property type="match status" value="1"/>
</dbReference>
<keyword evidence="7" id="KW-1185">Reference proteome</keyword>
<dbReference type="PANTHER" id="PTHR24051">
    <property type="entry name" value="SUSHI DOMAIN-CONTAINING PROTEIN 1"/>
    <property type="match status" value="1"/>
</dbReference>
<feature type="chain" id="PRO_5040412438" description="Fibronectin type-III domain-containing protein" evidence="4">
    <location>
        <begin position="20"/>
        <end position="1300"/>
    </location>
</feature>
<protein>
    <recommendedName>
        <fullName evidence="5">Fibronectin type-III domain-containing protein</fullName>
    </recommendedName>
</protein>
<feature type="transmembrane region" description="Helical" evidence="3">
    <location>
        <begin position="1262"/>
        <end position="1281"/>
    </location>
</feature>
<evidence type="ECO:0000313" key="6">
    <source>
        <dbReference type="EMBL" id="CAG9859659.1"/>
    </source>
</evidence>
<organism evidence="6 7">
    <name type="scientific">Phyllotreta striolata</name>
    <name type="common">Striped flea beetle</name>
    <name type="synonym">Crioceris striolata</name>
    <dbReference type="NCBI Taxonomy" id="444603"/>
    <lineage>
        <taxon>Eukaryota</taxon>
        <taxon>Metazoa</taxon>
        <taxon>Ecdysozoa</taxon>
        <taxon>Arthropoda</taxon>
        <taxon>Hexapoda</taxon>
        <taxon>Insecta</taxon>
        <taxon>Pterygota</taxon>
        <taxon>Neoptera</taxon>
        <taxon>Endopterygota</taxon>
        <taxon>Coleoptera</taxon>
        <taxon>Polyphaga</taxon>
        <taxon>Cucujiformia</taxon>
        <taxon>Chrysomeloidea</taxon>
        <taxon>Chrysomelidae</taxon>
        <taxon>Galerucinae</taxon>
        <taxon>Alticini</taxon>
        <taxon>Phyllotreta</taxon>
    </lineage>
</organism>
<dbReference type="Gene3D" id="2.60.40.10">
    <property type="entry name" value="Immunoglobulins"/>
    <property type="match status" value="3"/>
</dbReference>
<keyword evidence="3" id="KW-0472">Membrane</keyword>
<dbReference type="Pfam" id="PF00041">
    <property type="entry name" value="fn3"/>
    <property type="match status" value="1"/>
</dbReference>
<dbReference type="EMBL" id="OU900096">
    <property type="protein sequence ID" value="CAG9859659.1"/>
    <property type="molecule type" value="Genomic_DNA"/>
</dbReference>
<evidence type="ECO:0000259" key="5">
    <source>
        <dbReference type="PROSITE" id="PS50853"/>
    </source>
</evidence>
<dbReference type="InterPro" id="IPR051622">
    <property type="entry name" value="R-tyr_protein_phosphatases"/>
</dbReference>
<keyword evidence="2" id="KW-1015">Disulfide bond</keyword>
<keyword evidence="1" id="KW-0677">Repeat</keyword>
<sequence>MKKFLHLFLLQFLFASVRSIEDNDVFIFADNKWCITNSSSAITFRNYPKDGHYSSSLYPAIKDKSFNCNFEDNEECNYKEPSWHTGNWINQNSIYSILPITEPITDERWESFPIVKTKGDLFVDKLQYKEVLVIRDRNRDHFAIPLSVKIEKEAHIYLCDGENPVVSNCYWIMLGMSDGKMSKIRKCNAGQISYEYDEYPTDPYCSNGLVQNNVNPLNEDEWKHFLIRRRGGFLGIYQNNKIFLHITDTEKPYNTKKVFVHSKKADGLWKIHVYNFLESITKSENNDPLGPRFEVDTEICLSMFIKTSPGSTLRIQIKPKGYNFFSEVFQTEGIWKKIKIYRKIENNQLIKTDYNFYITRKGKGYWAVDDIRRCTNEEYRYIKSNDDDDECHLLSSDKPTIISMKSKKREISTTGIDCRENSFSTACIPCKIFGQEYCPKLKYCDVAEKCYCSAGYTDVKCNKDCPRGTYGHGCQKKSYCSKNNDPVTGYCPASCETPFTGSTCNISSTPFFLNDPLVVDITDTSFNIQQVDLQYVGNGAQYYTFQYSNDDDGSNKWVQVDEKIHLNVSKIVKVTGLEPDTNYSVRAIIIGRQSRLEKFSKTRQNFTTSCQKLSKDDVVIDTFNTSAIVKIMLHFNSCKMSKYLYCLNTCVNLLGNKFNISSLTPHKEYNLKFVHSNKTVLNITFNTTDGVPSFVTDITEKSSANSLELNWEKPETENGEIVGYEIAYTLYKHLACNFRENNPLIYHLNTTEKHIRLENLQPYSRYEISIRALSRAFKGKFKPKQVITTSSDELSPDEKVSISQVIVAGYPRILWNSIDCSTRRGPIFVQSKTVCLSEWCDRLNETIVDDFPYQPEGKTLLTKLQSYCNYTITLSISRNKTNWLFSDSFNFTSNPTSPGSVTQLSVYSKNDSSISLRWKKPYPPTGVLKEYKIDYYYYYFSIKYTNRIILRASEATCNLWKEFHCATITKEVYNNYVYHIKVFANNEKPDEFGTSSAIEIKNTQAGPEPPYNLNYEWTDDNELFVTFYHPNNTNGILTSFELMVFDKSELKYINYENYQLRYKFQYEDLTFLATRKTCSRFEMHIRAHNTYTSSIFTKLQIIVPPSIPAGIKTFNYKSEMTSIAIHLIFTQPYPDRAIILLSKGIDADELRSFETGDFIDRKPRGNFTSFWVVYDNENLDSPVEFEIGDGNSTWQELTNPALESGRKYTIVVYLVNYCQNFLAKWMKQEWVVQTEGESVGPSSEEIFIDNDNDGESDDGRNLWALLLLVLIPIVLFGVWFVKKKNMDLHRFMNSIGSECR</sequence>
<dbReference type="Gene3D" id="2.170.300.10">
    <property type="entry name" value="Tie2 ligand-binding domain superfamily"/>
    <property type="match status" value="1"/>
</dbReference>
<dbReference type="Proteomes" id="UP001153712">
    <property type="component" value="Chromosome 3"/>
</dbReference>
<evidence type="ECO:0000256" key="4">
    <source>
        <dbReference type="SAM" id="SignalP"/>
    </source>
</evidence>
<feature type="signal peptide" evidence="4">
    <location>
        <begin position="1"/>
        <end position="19"/>
    </location>
</feature>
<feature type="domain" description="Fibronectin type-III" evidence="5">
    <location>
        <begin position="691"/>
        <end position="792"/>
    </location>
</feature>
<proteinExistence type="predicted"/>
<dbReference type="PANTHER" id="PTHR24051:SF9">
    <property type="entry name" value="FIBRONECTIN TYPE-III DOMAIN-CONTAINING PROTEIN"/>
    <property type="match status" value="1"/>
</dbReference>
<name>A0A9N9TN19_PHYSR</name>
<dbReference type="CDD" id="cd00063">
    <property type="entry name" value="FN3"/>
    <property type="match status" value="2"/>
</dbReference>
<evidence type="ECO:0000256" key="3">
    <source>
        <dbReference type="SAM" id="Phobius"/>
    </source>
</evidence>
<evidence type="ECO:0000256" key="1">
    <source>
        <dbReference type="ARBA" id="ARBA00022737"/>
    </source>
</evidence>